<dbReference type="AlphaFoldDB" id="F8NX24"/>
<feature type="compositionally biased region" description="Low complexity" evidence="1">
    <location>
        <begin position="49"/>
        <end position="59"/>
    </location>
</feature>
<dbReference type="OrthoDB" id="3060861at2759"/>
<dbReference type="HOGENOM" id="CLU_1005307_0_0_1"/>
<evidence type="ECO:0000256" key="1">
    <source>
        <dbReference type="SAM" id="MobiDB-lite"/>
    </source>
</evidence>
<sequence>MPKVFWLSPTITLYTHQSWTYTYQRCEPYVHISKIDLPAIQLDEVSPPTANTTTFLPTTHEGYQSTQPSQAGPQPNTIPSYETATRPAPVIDPSLKLQTLDSASPATNLPSPSDMNSFETPRTFPSLATVKVESTDDIALTSQSSRARVSNKNSVFGFVEGAQQGIQDWRRSPKLVRKMFYSVNGLIDILHQAHLHPPLPSSKDAASRFLRCMADIVGRAEHMSVKTNSWLVLAGQHPTAQAQFIHYTSPRLRCNAFDDVNDLISRFSNIIAGPIQA</sequence>
<dbReference type="GeneID" id="18814969"/>
<proteinExistence type="predicted"/>
<dbReference type="EMBL" id="GL945434">
    <property type="protein sequence ID" value="EGO24499.1"/>
    <property type="molecule type" value="Genomic_DNA"/>
</dbReference>
<feature type="compositionally biased region" description="Polar residues" evidence="1">
    <location>
        <begin position="61"/>
        <end position="76"/>
    </location>
</feature>
<feature type="region of interest" description="Disordered" evidence="1">
    <location>
        <begin position="49"/>
        <end position="76"/>
    </location>
</feature>
<dbReference type="KEGG" id="sla:SERLADRAFT_438114"/>
<dbReference type="Proteomes" id="UP000008064">
    <property type="component" value="Unassembled WGS sequence"/>
</dbReference>
<protein>
    <submittedName>
        <fullName evidence="2">Uncharacterized protein</fullName>
    </submittedName>
</protein>
<organism>
    <name type="scientific">Serpula lacrymans var. lacrymans (strain S7.9)</name>
    <name type="common">Dry rot fungus</name>
    <dbReference type="NCBI Taxonomy" id="578457"/>
    <lineage>
        <taxon>Eukaryota</taxon>
        <taxon>Fungi</taxon>
        <taxon>Dikarya</taxon>
        <taxon>Basidiomycota</taxon>
        <taxon>Agaricomycotina</taxon>
        <taxon>Agaricomycetes</taxon>
        <taxon>Agaricomycetidae</taxon>
        <taxon>Boletales</taxon>
        <taxon>Coniophorineae</taxon>
        <taxon>Serpulaceae</taxon>
        <taxon>Serpula</taxon>
    </lineage>
</organism>
<accession>F8NX24</accession>
<dbReference type="RefSeq" id="XP_007318518.1">
    <property type="nucleotide sequence ID" value="XM_007318456.1"/>
</dbReference>
<evidence type="ECO:0000313" key="2">
    <source>
        <dbReference type="EMBL" id="EGO24499.1"/>
    </source>
</evidence>
<name>F8NX24_SERL9</name>
<reference evidence="2" key="1">
    <citation type="submission" date="2011-04" db="EMBL/GenBank/DDBJ databases">
        <title>Evolution of plant cell wall degrading machinery underlies the functional diversity of forest fungi.</title>
        <authorList>
            <consortium name="US DOE Joint Genome Institute (JGI-PGF)"/>
            <person name="Eastwood D.C."/>
            <person name="Floudas D."/>
            <person name="Binder M."/>
            <person name="Majcherczyk A."/>
            <person name="Schneider P."/>
            <person name="Aerts A."/>
            <person name="Asiegbu F.O."/>
            <person name="Baker S.E."/>
            <person name="Barry K."/>
            <person name="Bendiksby M."/>
            <person name="Blumentritt M."/>
            <person name="Coutinho P.M."/>
            <person name="Cullen D."/>
            <person name="Cullen D."/>
            <person name="Gathman A."/>
            <person name="Goodell B."/>
            <person name="Henrissat B."/>
            <person name="Ihrmark K."/>
            <person name="Kauserud H."/>
            <person name="Kohler A."/>
            <person name="LaButti K."/>
            <person name="Lapidus A."/>
            <person name="Lavin J.L."/>
            <person name="Lee Y.-H."/>
            <person name="Lindquist E."/>
            <person name="Lilly W."/>
            <person name="Lucas S."/>
            <person name="Morin E."/>
            <person name="Murat C."/>
            <person name="Oguiza J.A."/>
            <person name="Park J."/>
            <person name="Pisabarro A.G."/>
            <person name="Riley R."/>
            <person name="Rosling A."/>
            <person name="Salamov A."/>
            <person name="Schmidt O."/>
            <person name="Schmutz J."/>
            <person name="Skrede I."/>
            <person name="Stenlid J."/>
            <person name="Wiebenga A."/>
            <person name="Xie X."/>
            <person name="Kues U."/>
            <person name="Hibbett D.S."/>
            <person name="Hoffmeister D."/>
            <person name="Hogberg N."/>
            <person name="Martin F."/>
            <person name="Grigoriev I.V."/>
            <person name="Watkinson S.C."/>
        </authorList>
    </citation>
    <scope>NUCLEOTIDE SEQUENCE</scope>
    <source>
        <strain evidence="2">S7.9</strain>
    </source>
</reference>
<gene>
    <name evidence="2" type="ORF">SERLADRAFT_438114</name>
</gene>